<comment type="caution">
    <text evidence="8">The sequence shown here is derived from an EMBL/GenBank/DDBJ whole genome shotgun (WGS) entry which is preliminary data.</text>
</comment>
<evidence type="ECO:0000256" key="5">
    <source>
        <dbReference type="SAM" id="MobiDB-lite"/>
    </source>
</evidence>
<dbReference type="PROSITE" id="PS50983">
    <property type="entry name" value="FE_B12_PBP"/>
    <property type="match status" value="1"/>
</dbReference>
<feature type="chain" id="PRO_5038360815" evidence="6">
    <location>
        <begin position="22"/>
        <end position="360"/>
    </location>
</feature>
<dbReference type="PROSITE" id="PS51257">
    <property type="entry name" value="PROKAR_LIPOPROTEIN"/>
    <property type="match status" value="1"/>
</dbReference>
<feature type="domain" description="Fe/B12 periplasmic-binding" evidence="7">
    <location>
        <begin position="90"/>
        <end position="360"/>
    </location>
</feature>
<keyword evidence="9" id="KW-1185">Reference proteome</keyword>
<dbReference type="GO" id="GO:1901678">
    <property type="term" value="P:iron coordination entity transport"/>
    <property type="evidence" value="ECO:0007669"/>
    <property type="project" value="UniProtKB-ARBA"/>
</dbReference>
<feature type="compositionally biased region" description="Low complexity" evidence="5">
    <location>
        <begin position="34"/>
        <end position="53"/>
    </location>
</feature>
<organism evidence="8 9">
    <name type="scientific">Ornithinicoccus hortensis</name>
    <dbReference type="NCBI Taxonomy" id="82346"/>
    <lineage>
        <taxon>Bacteria</taxon>
        <taxon>Bacillati</taxon>
        <taxon>Actinomycetota</taxon>
        <taxon>Actinomycetes</taxon>
        <taxon>Micrococcales</taxon>
        <taxon>Intrasporangiaceae</taxon>
        <taxon>Ornithinicoccus</taxon>
    </lineage>
</organism>
<dbReference type="Proteomes" id="UP000319516">
    <property type="component" value="Unassembled WGS sequence"/>
</dbReference>
<gene>
    <name evidence="8" type="ORF">FB467_2601</name>
</gene>
<dbReference type="GO" id="GO:0030288">
    <property type="term" value="C:outer membrane-bounded periplasmic space"/>
    <property type="evidence" value="ECO:0007669"/>
    <property type="project" value="TreeGrafter"/>
</dbReference>
<protein>
    <submittedName>
        <fullName evidence="8">Iron complex transport system substrate-binding protein</fullName>
    </submittedName>
</protein>
<keyword evidence="3" id="KW-0813">Transport</keyword>
<reference evidence="8 9" key="1">
    <citation type="submission" date="2019-06" db="EMBL/GenBank/DDBJ databases">
        <title>Sequencing the genomes of 1000 actinobacteria strains.</title>
        <authorList>
            <person name="Klenk H.-P."/>
        </authorList>
    </citation>
    <scope>NUCLEOTIDE SEQUENCE [LARGE SCALE GENOMIC DNA]</scope>
    <source>
        <strain evidence="8 9">DSM 12335</strain>
    </source>
</reference>
<keyword evidence="4 6" id="KW-0732">Signal</keyword>
<evidence type="ECO:0000259" key="7">
    <source>
        <dbReference type="PROSITE" id="PS50983"/>
    </source>
</evidence>
<evidence type="ECO:0000313" key="9">
    <source>
        <dbReference type="Proteomes" id="UP000319516"/>
    </source>
</evidence>
<sequence length="360" mass="37872">MHTSRLFRLAAGAGILSLALAACGGESDGDSGDDNGSQAAAEGSEGSDSAEGSDGAEETGSAEGDGEAQPSEVTVEDNNGPQTISLPLESVVATDNRTFETLADWDVELSAAAVSLMPDTISYASDDSIVDLGNHREPNLEAVVSAKPDLIVNGQRFAQYHDDLAKYAPDAVVLELDPREGEPFDEELRRQISVLGEVFGKQAEAEQLIGDFDASIERVNAAYQDGDTVMALITSGGEIGYVAPGVGRTLGPAFDIFGLTPALEVEGSEDHQGDDISVEAIAESNPDWILVMDRDAAVAADDPNYSPAAEVLEDSEALQNVTAIQEGNLVYMPADTYTNEGIQTYTEFFNTLADALEAKN</sequence>
<dbReference type="PANTHER" id="PTHR30532">
    <property type="entry name" value="IRON III DICITRATE-BINDING PERIPLASMIC PROTEIN"/>
    <property type="match status" value="1"/>
</dbReference>
<evidence type="ECO:0000256" key="4">
    <source>
        <dbReference type="ARBA" id="ARBA00022729"/>
    </source>
</evidence>
<dbReference type="SUPFAM" id="SSF53807">
    <property type="entry name" value="Helical backbone' metal receptor"/>
    <property type="match status" value="1"/>
</dbReference>
<evidence type="ECO:0000256" key="3">
    <source>
        <dbReference type="ARBA" id="ARBA00022448"/>
    </source>
</evidence>
<dbReference type="Pfam" id="PF01497">
    <property type="entry name" value="Peripla_BP_2"/>
    <property type="match status" value="1"/>
</dbReference>
<dbReference type="AlphaFoldDB" id="A0A542YTN2"/>
<accession>A0A542YTN2</accession>
<feature type="region of interest" description="Disordered" evidence="5">
    <location>
        <begin position="24"/>
        <end position="89"/>
    </location>
</feature>
<dbReference type="OrthoDB" id="63946at2"/>
<comment type="subcellular location">
    <subcellularLocation>
        <location evidence="1">Cell envelope</location>
    </subcellularLocation>
</comment>
<dbReference type="Gene3D" id="3.40.50.1980">
    <property type="entry name" value="Nitrogenase molybdenum iron protein domain"/>
    <property type="match status" value="2"/>
</dbReference>
<evidence type="ECO:0000256" key="6">
    <source>
        <dbReference type="SAM" id="SignalP"/>
    </source>
</evidence>
<comment type="similarity">
    <text evidence="2">Belongs to the bacterial solute-binding protein 8 family.</text>
</comment>
<feature type="signal peptide" evidence="6">
    <location>
        <begin position="1"/>
        <end position="21"/>
    </location>
</feature>
<proteinExistence type="inferred from homology"/>
<evidence type="ECO:0000313" key="8">
    <source>
        <dbReference type="EMBL" id="TQL51455.1"/>
    </source>
</evidence>
<dbReference type="EMBL" id="VFOP01000001">
    <property type="protein sequence ID" value="TQL51455.1"/>
    <property type="molecule type" value="Genomic_DNA"/>
</dbReference>
<dbReference type="InterPro" id="IPR002491">
    <property type="entry name" value="ABC_transptr_periplasmic_BD"/>
</dbReference>
<dbReference type="RefSeq" id="WP_141785452.1">
    <property type="nucleotide sequence ID" value="NZ_BAAAIK010000011.1"/>
</dbReference>
<feature type="compositionally biased region" description="Polar residues" evidence="5">
    <location>
        <begin position="76"/>
        <end position="85"/>
    </location>
</feature>
<dbReference type="PANTHER" id="PTHR30532:SF28">
    <property type="entry name" value="PETROBACTIN-BINDING PROTEIN YCLQ"/>
    <property type="match status" value="1"/>
</dbReference>
<evidence type="ECO:0000256" key="1">
    <source>
        <dbReference type="ARBA" id="ARBA00004196"/>
    </source>
</evidence>
<name>A0A542YTN2_9MICO</name>
<dbReference type="InterPro" id="IPR051313">
    <property type="entry name" value="Bact_iron-sidero_bind"/>
</dbReference>
<evidence type="ECO:0000256" key="2">
    <source>
        <dbReference type="ARBA" id="ARBA00008814"/>
    </source>
</evidence>